<dbReference type="EMBL" id="LHYG01000018">
    <property type="protein sequence ID" value="KXB06024.1"/>
    <property type="molecule type" value="Genomic_DNA"/>
</dbReference>
<reference evidence="2 3" key="1">
    <citation type="journal article" date="2016" name="Sci. Rep.">
        <title>Metabolic traits of an uncultured archaeal lineage -MSBL1- from brine pools of the Red Sea.</title>
        <authorList>
            <person name="Mwirichia R."/>
            <person name="Alam I."/>
            <person name="Rashid M."/>
            <person name="Vinu M."/>
            <person name="Ba-Alawi W."/>
            <person name="Anthony Kamau A."/>
            <person name="Kamanda Ngugi D."/>
            <person name="Goker M."/>
            <person name="Klenk H.P."/>
            <person name="Bajic V."/>
            <person name="Stingl U."/>
        </authorList>
    </citation>
    <scope>NUCLEOTIDE SEQUENCE [LARGE SCALE GENOMIC DNA]</scope>
    <source>
        <strain evidence="2">SCGC-AAA382F02</strain>
    </source>
</reference>
<keyword evidence="1" id="KW-1133">Transmembrane helix</keyword>
<evidence type="ECO:0000256" key="1">
    <source>
        <dbReference type="SAM" id="Phobius"/>
    </source>
</evidence>
<keyword evidence="3" id="KW-1185">Reference proteome</keyword>
<feature type="transmembrane region" description="Helical" evidence="1">
    <location>
        <begin position="6"/>
        <end position="26"/>
    </location>
</feature>
<sequence length="115" mass="13767">MIATILFLFQIFLILWISAVLINLLYRYELGSNDCNHFSKRQKRFFDKLPFTEAEFWQGKYKKGSFERKLGIETHIYLRLKVWFLSIPYEPLAFAPLIPVLDSDIISHKKIRDPR</sequence>
<dbReference type="Proteomes" id="UP000070491">
    <property type="component" value="Unassembled WGS sequence"/>
</dbReference>
<gene>
    <name evidence="2" type="ORF">AKJ53_01485</name>
</gene>
<keyword evidence="1" id="KW-0472">Membrane</keyword>
<evidence type="ECO:0000313" key="2">
    <source>
        <dbReference type="EMBL" id="KXB06024.1"/>
    </source>
</evidence>
<keyword evidence="1" id="KW-0812">Transmembrane</keyword>
<evidence type="ECO:0000313" key="3">
    <source>
        <dbReference type="Proteomes" id="UP000070491"/>
    </source>
</evidence>
<comment type="caution">
    <text evidence="2">The sequence shown here is derived from an EMBL/GenBank/DDBJ whole genome shotgun (WGS) entry which is preliminary data.</text>
</comment>
<protein>
    <submittedName>
        <fullName evidence="2">Uncharacterized protein</fullName>
    </submittedName>
</protein>
<dbReference type="AlphaFoldDB" id="A0A133VHY2"/>
<organism evidence="2 3">
    <name type="scientific">candidate division MSBL1 archaeon SCGC-AAA382F02</name>
    <dbReference type="NCBI Taxonomy" id="1698282"/>
    <lineage>
        <taxon>Archaea</taxon>
        <taxon>Methanobacteriati</taxon>
        <taxon>Methanobacteriota</taxon>
        <taxon>candidate division MSBL1</taxon>
    </lineage>
</organism>
<accession>A0A133VHY2</accession>
<proteinExistence type="predicted"/>
<name>A0A133VHY2_9EURY</name>